<protein>
    <submittedName>
        <fullName evidence="5">Putative autocrine motility factor receptor</fullName>
    </submittedName>
</protein>
<keyword evidence="6" id="KW-1185">Reference proteome</keyword>
<keyword evidence="1" id="KW-0479">Metal-binding</keyword>
<dbReference type="GO" id="GO:0008270">
    <property type="term" value="F:zinc ion binding"/>
    <property type="evidence" value="ECO:0007669"/>
    <property type="project" value="UniProtKB-KW"/>
</dbReference>
<feature type="transmembrane region" description="Helical" evidence="4">
    <location>
        <begin position="16"/>
        <end position="37"/>
    </location>
</feature>
<name>A0A0L7L1T6_OPEBR</name>
<dbReference type="GO" id="GO:0061630">
    <property type="term" value="F:ubiquitin protein ligase activity"/>
    <property type="evidence" value="ECO:0007669"/>
    <property type="project" value="TreeGrafter"/>
</dbReference>
<comment type="caution">
    <text evidence="5">The sequence shown here is derived from an EMBL/GenBank/DDBJ whole genome shotgun (WGS) entry which is preliminary data.</text>
</comment>
<reference evidence="5 6" key="1">
    <citation type="journal article" date="2015" name="Genome Biol. Evol.">
        <title>The genome of winter moth (Operophtera brumata) provides a genomic perspective on sexual dimorphism and phenology.</title>
        <authorList>
            <person name="Derks M.F."/>
            <person name="Smit S."/>
            <person name="Salis L."/>
            <person name="Schijlen E."/>
            <person name="Bossers A."/>
            <person name="Mateman C."/>
            <person name="Pijl A.S."/>
            <person name="de Ridder D."/>
            <person name="Groenen M.A."/>
            <person name="Visser M.E."/>
            <person name="Megens H.J."/>
        </authorList>
    </citation>
    <scope>NUCLEOTIDE SEQUENCE [LARGE SCALE GENOMIC DNA]</scope>
    <source>
        <strain evidence="5">WM2013NL</strain>
        <tissue evidence="5">Head and thorax</tissue>
    </source>
</reference>
<keyword evidence="4" id="KW-0472">Membrane</keyword>
<evidence type="ECO:0000313" key="6">
    <source>
        <dbReference type="Proteomes" id="UP000037510"/>
    </source>
</evidence>
<keyword evidence="2" id="KW-0863">Zinc-finger</keyword>
<evidence type="ECO:0000256" key="2">
    <source>
        <dbReference type="ARBA" id="ARBA00022771"/>
    </source>
</evidence>
<keyword evidence="4" id="KW-1133">Transmembrane helix</keyword>
<keyword evidence="5" id="KW-0675">Receptor</keyword>
<organism evidence="5 6">
    <name type="scientific">Operophtera brumata</name>
    <name type="common">Winter moth</name>
    <name type="synonym">Phalaena brumata</name>
    <dbReference type="NCBI Taxonomy" id="104452"/>
    <lineage>
        <taxon>Eukaryota</taxon>
        <taxon>Metazoa</taxon>
        <taxon>Ecdysozoa</taxon>
        <taxon>Arthropoda</taxon>
        <taxon>Hexapoda</taxon>
        <taxon>Insecta</taxon>
        <taxon>Pterygota</taxon>
        <taxon>Neoptera</taxon>
        <taxon>Endopterygota</taxon>
        <taxon>Lepidoptera</taxon>
        <taxon>Glossata</taxon>
        <taxon>Ditrysia</taxon>
        <taxon>Geometroidea</taxon>
        <taxon>Geometridae</taxon>
        <taxon>Larentiinae</taxon>
        <taxon>Operophtera</taxon>
    </lineage>
</organism>
<proteinExistence type="predicted"/>
<dbReference type="STRING" id="104452.A0A0L7L1T6"/>
<dbReference type="GO" id="GO:0005829">
    <property type="term" value="C:cytosol"/>
    <property type="evidence" value="ECO:0007669"/>
    <property type="project" value="TreeGrafter"/>
</dbReference>
<dbReference type="GO" id="GO:0030968">
    <property type="term" value="P:endoplasmic reticulum unfolded protein response"/>
    <property type="evidence" value="ECO:0007669"/>
    <property type="project" value="TreeGrafter"/>
</dbReference>
<evidence type="ECO:0000313" key="5">
    <source>
        <dbReference type="EMBL" id="KOB69219.1"/>
    </source>
</evidence>
<dbReference type="GO" id="GO:0005783">
    <property type="term" value="C:endoplasmic reticulum"/>
    <property type="evidence" value="ECO:0007669"/>
    <property type="project" value="TreeGrafter"/>
</dbReference>
<dbReference type="PANTHER" id="PTHR15067">
    <property type="entry name" value="E3 UBIQUITIN-PROTEIN LIGASE RNF8"/>
    <property type="match status" value="1"/>
</dbReference>
<dbReference type="PANTHER" id="PTHR15067:SF5">
    <property type="entry name" value="E3 UBIQUITIN-PROTEIN LIGASE AMFR"/>
    <property type="match status" value="1"/>
</dbReference>
<evidence type="ECO:0000256" key="1">
    <source>
        <dbReference type="ARBA" id="ARBA00022723"/>
    </source>
</evidence>
<evidence type="ECO:0000256" key="4">
    <source>
        <dbReference type="SAM" id="Phobius"/>
    </source>
</evidence>
<dbReference type="Proteomes" id="UP000037510">
    <property type="component" value="Unassembled WGS sequence"/>
</dbReference>
<evidence type="ECO:0000256" key="3">
    <source>
        <dbReference type="ARBA" id="ARBA00022833"/>
    </source>
</evidence>
<dbReference type="EMBL" id="JTDY01003648">
    <property type="protein sequence ID" value="KOB69219.1"/>
    <property type="molecule type" value="Genomic_DNA"/>
</dbReference>
<keyword evidence="4" id="KW-0812">Transmembrane</keyword>
<feature type="transmembrane region" description="Helical" evidence="4">
    <location>
        <begin position="72"/>
        <end position="92"/>
    </location>
</feature>
<dbReference type="AlphaFoldDB" id="A0A0L7L1T6"/>
<feature type="transmembrane region" description="Helical" evidence="4">
    <location>
        <begin position="49"/>
        <end position="66"/>
    </location>
</feature>
<dbReference type="GO" id="GO:0000151">
    <property type="term" value="C:ubiquitin ligase complex"/>
    <property type="evidence" value="ECO:0007669"/>
    <property type="project" value="TreeGrafter"/>
</dbReference>
<dbReference type="GO" id="GO:0006511">
    <property type="term" value="P:ubiquitin-dependent protein catabolic process"/>
    <property type="evidence" value="ECO:0007669"/>
    <property type="project" value="TreeGrafter"/>
</dbReference>
<gene>
    <name evidence="5" type="ORF">OBRU01_12112</name>
</gene>
<keyword evidence="3" id="KW-0862">Zinc</keyword>
<feature type="non-terminal residue" evidence="5">
    <location>
        <position position="98"/>
    </location>
</feature>
<accession>A0A0L7L1T6</accession>
<sequence length="98" mass="11732">MIFNCCRQKTTQTLINIAYCSLAVFGYVIQQLVFGQLRVAEAQRVKDKFWNYVFYKFIFVFGVINVQYMDEVLLWCSWFTLVGFLHLLGQLCKDRFEY</sequence>
<dbReference type="GO" id="GO:0070936">
    <property type="term" value="P:protein K48-linked ubiquitination"/>
    <property type="evidence" value="ECO:0007669"/>
    <property type="project" value="TreeGrafter"/>
</dbReference>